<evidence type="ECO:0000256" key="1">
    <source>
        <dbReference type="ARBA" id="ARBA00022723"/>
    </source>
</evidence>
<feature type="binding site" description="axial binding residue" evidence="4">
    <location>
        <position position="371"/>
    </location>
    <ligand>
        <name>heme</name>
        <dbReference type="ChEBI" id="CHEBI:30413"/>
    </ligand>
    <ligandPart>
        <name>Fe</name>
        <dbReference type="ChEBI" id="CHEBI:18248"/>
    </ligandPart>
</feature>
<dbReference type="GO" id="GO:0005506">
    <property type="term" value="F:iron ion binding"/>
    <property type="evidence" value="ECO:0007669"/>
    <property type="project" value="InterPro"/>
</dbReference>
<keyword evidence="4 5" id="KW-0349">Heme</keyword>
<comment type="cofactor">
    <cofactor evidence="4">
        <name>heme</name>
        <dbReference type="ChEBI" id="CHEBI:30413"/>
    </cofactor>
</comment>
<keyword evidence="1 4" id="KW-0479">Metal-binding</keyword>
<evidence type="ECO:0000256" key="3">
    <source>
        <dbReference type="ARBA" id="ARBA00023004"/>
    </source>
</evidence>
<evidence type="ECO:0000256" key="2">
    <source>
        <dbReference type="ARBA" id="ARBA00023002"/>
    </source>
</evidence>
<dbReference type="PRINTS" id="PR00385">
    <property type="entry name" value="P450"/>
</dbReference>
<name>A0A1X2ID19_9FUNG</name>
<dbReference type="PANTHER" id="PTHR46300:SF11">
    <property type="entry name" value="OXIDOREDUCTASE, PUTATIVE-RELATED"/>
    <property type="match status" value="1"/>
</dbReference>
<dbReference type="Gene3D" id="1.10.630.10">
    <property type="entry name" value="Cytochrome P450"/>
    <property type="match status" value="1"/>
</dbReference>
<evidence type="ECO:0000313" key="6">
    <source>
        <dbReference type="EMBL" id="ORZ14121.1"/>
    </source>
</evidence>
<evidence type="ECO:0000256" key="5">
    <source>
        <dbReference type="RuleBase" id="RU000461"/>
    </source>
</evidence>
<dbReference type="InterPro" id="IPR050364">
    <property type="entry name" value="Cytochrome_P450_fung"/>
</dbReference>
<dbReference type="SUPFAM" id="SSF48264">
    <property type="entry name" value="Cytochrome P450"/>
    <property type="match status" value="1"/>
</dbReference>
<reference evidence="6 7" key="1">
    <citation type="submission" date="2016-07" db="EMBL/GenBank/DDBJ databases">
        <title>Pervasive Adenine N6-methylation of Active Genes in Fungi.</title>
        <authorList>
            <consortium name="DOE Joint Genome Institute"/>
            <person name="Mondo S.J."/>
            <person name="Dannebaum R.O."/>
            <person name="Kuo R.C."/>
            <person name="Labutti K."/>
            <person name="Haridas S."/>
            <person name="Kuo A."/>
            <person name="Salamov A."/>
            <person name="Ahrendt S.R."/>
            <person name="Lipzen A."/>
            <person name="Sullivan W."/>
            <person name="Andreopoulos W.B."/>
            <person name="Clum A."/>
            <person name="Lindquist E."/>
            <person name="Daum C."/>
            <person name="Ramamoorthy G.K."/>
            <person name="Gryganskyi A."/>
            <person name="Culley D."/>
            <person name="Magnuson J.K."/>
            <person name="James T.Y."/>
            <person name="O'Malley M.A."/>
            <person name="Stajich J.E."/>
            <person name="Spatafora J.W."/>
            <person name="Visel A."/>
            <person name="Grigoriev I.V."/>
        </authorList>
    </citation>
    <scope>NUCLEOTIDE SEQUENCE [LARGE SCALE GENOMIC DNA]</scope>
    <source>
        <strain evidence="6 7">NRRL 1336</strain>
    </source>
</reference>
<keyword evidence="7" id="KW-1185">Reference proteome</keyword>
<keyword evidence="2 5" id="KW-0560">Oxidoreductase</keyword>
<dbReference type="OrthoDB" id="3934656at2759"/>
<keyword evidence="3 4" id="KW-0408">Iron</keyword>
<dbReference type="PANTHER" id="PTHR46300">
    <property type="entry name" value="P450, PUTATIVE (EUROFUNG)-RELATED-RELATED"/>
    <property type="match status" value="1"/>
</dbReference>
<dbReference type="EMBL" id="MCGE01000015">
    <property type="protein sequence ID" value="ORZ14121.1"/>
    <property type="molecule type" value="Genomic_DNA"/>
</dbReference>
<dbReference type="PRINTS" id="PR00463">
    <property type="entry name" value="EP450I"/>
</dbReference>
<organism evidence="6 7">
    <name type="scientific">Absidia repens</name>
    <dbReference type="NCBI Taxonomy" id="90262"/>
    <lineage>
        <taxon>Eukaryota</taxon>
        <taxon>Fungi</taxon>
        <taxon>Fungi incertae sedis</taxon>
        <taxon>Mucoromycota</taxon>
        <taxon>Mucoromycotina</taxon>
        <taxon>Mucoromycetes</taxon>
        <taxon>Mucorales</taxon>
        <taxon>Cunninghamellaceae</taxon>
        <taxon>Absidia</taxon>
    </lineage>
</organism>
<dbReference type="PROSITE" id="PS00086">
    <property type="entry name" value="CYTOCHROME_P450"/>
    <property type="match status" value="1"/>
</dbReference>
<dbReference type="InterPro" id="IPR002401">
    <property type="entry name" value="Cyt_P450_E_grp-I"/>
</dbReference>
<dbReference type="GO" id="GO:0016705">
    <property type="term" value="F:oxidoreductase activity, acting on paired donors, with incorporation or reduction of molecular oxygen"/>
    <property type="evidence" value="ECO:0007669"/>
    <property type="project" value="InterPro"/>
</dbReference>
<protein>
    <submittedName>
        <fullName evidence="6">Cytochrome P450</fullName>
    </submittedName>
</protein>
<gene>
    <name evidence="6" type="ORF">BCR42DRAFT_330039</name>
</gene>
<dbReference type="InterPro" id="IPR001128">
    <property type="entry name" value="Cyt_P450"/>
</dbReference>
<dbReference type="Pfam" id="PF00067">
    <property type="entry name" value="p450"/>
    <property type="match status" value="1"/>
</dbReference>
<evidence type="ECO:0000256" key="4">
    <source>
        <dbReference type="PIRSR" id="PIRSR602401-1"/>
    </source>
</evidence>
<dbReference type="STRING" id="90262.A0A1X2ID19"/>
<dbReference type="InterPro" id="IPR036396">
    <property type="entry name" value="Cyt_P450_sf"/>
</dbReference>
<sequence>MGKQEWYMISDPLLAHEIFVTKGLTTSDRPYHTYITDYYSFGGKGIVFTKSDKRWKKTRTAALSVLAPQRVNEFTDVLIYEADSLVQQLLKRTEQDGQVNPLTILQASSLNVILTTCFARRVTSPEDPLFLEIMAFVNQGMKMGGAEADLSGFLPILTFVDVLVGKKKMFRDFVANVRDPIFVKLIEEASSGDKDCLIKSFLALKEEYDLDDQDLIVIMSDLLAAGADTISVTLSWMFVILTHYPEVQDKLYEEVNAFYKSYGRLPTFEERDQLPYSIAVQKESMRFRPTTPFGIPHLSTEDVVVRDYLIPKNSVLISNMFGMHMNPEFYENPEIFNPDRFLDNTRTMSSAANGNINNRDHYNFGWGRRICPGIHLAEVEMFHMCTRIFATSKIAAPLDSNGKEVPISLDDARNAGIVLLPSSYNIRFIPRSDSPLHTI</sequence>
<evidence type="ECO:0000313" key="7">
    <source>
        <dbReference type="Proteomes" id="UP000193560"/>
    </source>
</evidence>
<dbReference type="GO" id="GO:0020037">
    <property type="term" value="F:heme binding"/>
    <property type="evidence" value="ECO:0007669"/>
    <property type="project" value="InterPro"/>
</dbReference>
<dbReference type="GO" id="GO:0004497">
    <property type="term" value="F:monooxygenase activity"/>
    <property type="evidence" value="ECO:0007669"/>
    <property type="project" value="UniProtKB-KW"/>
</dbReference>
<comment type="similarity">
    <text evidence="5">Belongs to the cytochrome P450 family.</text>
</comment>
<dbReference type="InterPro" id="IPR017972">
    <property type="entry name" value="Cyt_P450_CS"/>
</dbReference>
<dbReference type="Proteomes" id="UP000193560">
    <property type="component" value="Unassembled WGS sequence"/>
</dbReference>
<accession>A0A1X2ID19</accession>
<comment type="caution">
    <text evidence="6">The sequence shown here is derived from an EMBL/GenBank/DDBJ whole genome shotgun (WGS) entry which is preliminary data.</text>
</comment>
<keyword evidence="5" id="KW-0503">Monooxygenase</keyword>
<dbReference type="AlphaFoldDB" id="A0A1X2ID19"/>
<proteinExistence type="inferred from homology"/>